<protein>
    <submittedName>
        <fullName evidence="2">Uncharacterized protein</fullName>
    </submittedName>
</protein>
<dbReference type="EMBL" id="AMFJ01028845">
    <property type="protein sequence ID" value="EKD44514.1"/>
    <property type="molecule type" value="Genomic_DNA"/>
</dbReference>
<evidence type="ECO:0000256" key="1">
    <source>
        <dbReference type="SAM" id="Phobius"/>
    </source>
</evidence>
<proteinExistence type="predicted"/>
<keyword evidence="1" id="KW-1133">Transmembrane helix</keyword>
<gene>
    <name evidence="2" type="ORF">ACD_71C00114G0012</name>
</gene>
<organism evidence="2">
    <name type="scientific">uncultured bacterium</name>
    <name type="common">gcode 4</name>
    <dbReference type="NCBI Taxonomy" id="1234023"/>
    <lineage>
        <taxon>Bacteria</taxon>
        <taxon>environmental samples</taxon>
    </lineage>
</organism>
<feature type="transmembrane region" description="Helical" evidence="1">
    <location>
        <begin position="152"/>
        <end position="170"/>
    </location>
</feature>
<name>K2A3B3_9BACT</name>
<reference evidence="2" key="1">
    <citation type="journal article" date="2012" name="Science">
        <title>Fermentation, hydrogen, and sulfur metabolism in multiple uncultivated bacterial phyla.</title>
        <authorList>
            <person name="Wrighton K.C."/>
            <person name="Thomas B.C."/>
            <person name="Sharon I."/>
            <person name="Miller C.S."/>
            <person name="Castelle C.J."/>
            <person name="VerBerkmoes N.C."/>
            <person name="Wilkins M.J."/>
            <person name="Hettich R.L."/>
            <person name="Lipton M.S."/>
            <person name="Williams K.H."/>
            <person name="Long P.E."/>
            <person name="Banfield J.F."/>
        </authorList>
    </citation>
    <scope>NUCLEOTIDE SEQUENCE [LARGE SCALE GENOMIC DNA]</scope>
</reference>
<evidence type="ECO:0000313" key="2">
    <source>
        <dbReference type="EMBL" id="EKD44514.1"/>
    </source>
</evidence>
<accession>K2A3B3</accession>
<dbReference type="AlphaFoldDB" id="K2A3B3"/>
<keyword evidence="1" id="KW-0812">Transmembrane</keyword>
<comment type="caution">
    <text evidence="2">The sequence shown here is derived from an EMBL/GenBank/DDBJ whole genome shotgun (WGS) entry which is preliminary data.</text>
</comment>
<feature type="transmembrane region" description="Helical" evidence="1">
    <location>
        <begin position="100"/>
        <end position="118"/>
    </location>
</feature>
<sequence length="200" mass="23320">MTITTIPYRFSSLENRDRFIQIIQKKDFNILNINEQSFATKMKASDSWIPGQVNVKVTETKTIYTVMVGKELKEGEKNIVDNLVWYLNAKDPWRIGFETFFMTLIGVILSIFILNFTFQKLLANAYAQVNFQPITNTYVPPQANSSGPSGEVMVFIMFILFFCVPLFFSIKAGRKQSILLEKIRFKVEEYFWKGCLEWIF</sequence>
<keyword evidence="1" id="KW-0472">Membrane</keyword>